<evidence type="ECO:0000259" key="5">
    <source>
        <dbReference type="PROSITE" id="PS51918"/>
    </source>
</evidence>
<dbReference type="InterPro" id="IPR007197">
    <property type="entry name" value="rSAM"/>
</dbReference>
<dbReference type="EMBL" id="MT631654">
    <property type="protein sequence ID" value="QNO56389.1"/>
    <property type="molecule type" value="Genomic_DNA"/>
</dbReference>
<dbReference type="InterPro" id="IPR013785">
    <property type="entry name" value="Aldolase_TIM"/>
</dbReference>
<keyword evidence="2" id="KW-0479">Metal-binding</keyword>
<dbReference type="GO" id="GO:0046872">
    <property type="term" value="F:metal ion binding"/>
    <property type="evidence" value="ECO:0007669"/>
    <property type="project" value="UniProtKB-KW"/>
</dbReference>
<dbReference type="GO" id="GO:0051536">
    <property type="term" value="F:iron-sulfur cluster binding"/>
    <property type="evidence" value="ECO:0007669"/>
    <property type="project" value="UniProtKB-KW"/>
</dbReference>
<protein>
    <recommendedName>
        <fullName evidence="5">Radical SAM core domain-containing protein</fullName>
    </recommendedName>
</protein>
<gene>
    <name evidence="6" type="ORF">JCABFCCD_00030</name>
</gene>
<dbReference type="PROSITE" id="PS51918">
    <property type="entry name" value="RADICAL_SAM"/>
    <property type="match status" value="1"/>
</dbReference>
<keyword evidence="1" id="KW-0949">S-adenosyl-L-methionine</keyword>
<dbReference type="AlphaFoldDB" id="A0A7G9Z805"/>
<dbReference type="InterPro" id="IPR016779">
    <property type="entry name" value="rSAM_MSMEG0568"/>
</dbReference>
<keyword evidence="4" id="KW-0411">Iron-sulfur</keyword>
<organism evidence="6">
    <name type="scientific">Candidatus Methanophaga sp. ANME-1 ERB7</name>
    <dbReference type="NCBI Taxonomy" id="2759913"/>
    <lineage>
        <taxon>Archaea</taxon>
        <taxon>Methanobacteriati</taxon>
        <taxon>Methanobacteriota</taxon>
        <taxon>Stenosarchaea group</taxon>
        <taxon>Methanomicrobia</taxon>
        <taxon>Candidatus Methanophagales</taxon>
        <taxon>Candidatus Methanophagaceae</taxon>
        <taxon>Candidatus Methanophaga</taxon>
    </lineage>
</organism>
<dbReference type="NCBIfam" id="NF045502">
    <property type="entry name" value="variant_rSAM"/>
    <property type="match status" value="1"/>
</dbReference>
<name>A0A7G9Z805_9EURY</name>
<dbReference type="CDD" id="cd01335">
    <property type="entry name" value="Radical_SAM"/>
    <property type="match status" value="1"/>
</dbReference>
<dbReference type="InterPro" id="IPR058240">
    <property type="entry name" value="rSAM_sf"/>
</dbReference>
<dbReference type="InterPro" id="IPR006638">
    <property type="entry name" value="Elp3/MiaA/NifB-like_rSAM"/>
</dbReference>
<reference evidence="6" key="1">
    <citation type="submission" date="2020-06" db="EMBL/GenBank/DDBJ databases">
        <title>Unique genomic features of the anaerobic methanotrophic archaea.</title>
        <authorList>
            <person name="Chadwick G.L."/>
            <person name="Skennerton C.T."/>
            <person name="Laso-Perez R."/>
            <person name="Leu A.O."/>
            <person name="Speth D.R."/>
            <person name="Yu H."/>
            <person name="Morgan-Lang C."/>
            <person name="Hatzenpichler R."/>
            <person name="Goudeau D."/>
            <person name="Malmstrom R."/>
            <person name="Brazelton W.J."/>
            <person name="Woyke T."/>
            <person name="Hallam S.J."/>
            <person name="Tyson G.W."/>
            <person name="Wegener G."/>
            <person name="Boetius A."/>
            <person name="Orphan V."/>
        </authorList>
    </citation>
    <scope>NUCLEOTIDE SEQUENCE</scope>
</reference>
<accession>A0A7G9Z805</accession>
<dbReference type="GO" id="GO:0003824">
    <property type="term" value="F:catalytic activity"/>
    <property type="evidence" value="ECO:0007669"/>
    <property type="project" value="InterPro"/>
</dbReference>
<sequence>METKNLKVDLLCLGARAMGLDKGRRAGAGPAAGGMFLLGGTVVNVPTQSWFVAQSPYTVEAENGGRYAIKRECERITEVKFPQAKFQELKTKDGIPYYKIALLHGANCLATTTIQTCIYWNTAKRCKFCAIELSLKSGATIAKKTPEQLAEVALAAQKLDHVKHVTLTTGTTSTPDNGIDHLAKIASAIKEATGLLIHAQFEPPEDLRIIDRLSDSVDTVGIHGESFDREVLKYVAPCKAEIPFQHYVDAWKRSVDVFGDSQVSSYVIAGLGESDESIIEGSKLLAELGVYPFIVPLRPIPGSLLEREKPPSPYRMRNIYEQVAEILRDTGVSQKKNKAGCVRCRACSALPDFE</sequence>
<dbReference type="Gene3D" id="3.20.20.70">
    <property type="entry name" value="Aldolase class I"/>
    <property type="match status" value="1"/>
</dbReference>
<proteinExistence type="predicted"/>
<dbReference type="NCBIfam" id="TIGR04043">
    <property type="entry name" value="rSAM_MSMEG_0568"/>
    <property type="match status" value="1"/>
</dbReference>
<dbReference type="SUPFAM" id="SSF102114">
    <property type="entry name" value="Radical SAM enzymes"/>
    <property type="match status" value="1"/>
</dbReference>
<dbReference type="Pfam" id="PF04055">
    <property type="entry name" value="Radical_SAM"/>
    <property type="match status" value="1"/>
</dbReference>
<keyword evidence="3" id="KW-0408">Iron</keyword>
<evidence type="ECO:0000313" key="6">
    <source>
        <dbReference type="EMBL" id="QNO56389.1"/>
    </source>
</evidence>
<dbReference type="SMART" id="SM00729">
    <property type="entry name" value="Elp3"/>
    <property type="match status" value="1"/>
</dbReference>
<evidence type="ECO:0000256" key="1">
    <source>
        <dbReference type="ARBA" id="ARBA00022691"/>
    </source>
</evidence>
<feature type="domain" description="Radical SAM core" evidence="5">
    <location>
        <begin position="101"/>
        <end position="337"/>
    </location>
</feature>
<evidence type="ECO:0000256" key="2">
    <source>
        <dbReference type="ARBA" id="ARBA00022723"/>
    </source>
</evidence>
<dbReference type="SFLD" id="SFLDS00029">
    <property type="entry name" value="Radical_SAM"/>
    <property type="match status" value="1"/>
</dbReference>
<evidence type="ECO:0000256" key="3">
    <source>
        <dbReference type="ARBA" id="ARBA00023004"/>
    </source>
</evidence>
<evidence type="ECO:0000256" key="4">
    <source>
        <dbReference type="ARBA" id="ARBA00023014"/>
    </source>
</evidence>
<dbReference type="SFLD" id="SFLDG01107">
    <property type="entry name" value="Uncharacterised_Radical_SAM_Su"/>
    <property type="match status" value="1"/>
</dbReference>